<feature type="region of interest" description="Disordered" evidence="2">
    <location>
        <begin position="25"/>
        <end position="66"/>
    </location>
</feature>
<proteinExistence type="predicted"/>
<comment type="caution">
    <text evidence="3">The sequence shown here is derived from an EMBL/GenBank/DDBJ whole genome shotgun (WGS) entry which is preliminary data.</text>
</comment>
<dbReference type="OrthoDB" id="10261348at2759"/>
<keyword evidence="4" id="KW-1185">Reference proteome</keyword>
<dbReference type="GO" id="GO:0071014">
    <property type="term" value="C:post-mRNA release spliceosomal complex"/>
    <property type="evidence" value="ECO:0007669"/>
    <property type="project" value="TreeGrafter"/>
</dbReference>
<dbReference type="PANTHER" id="PTHR31551">
    <property type="entry name" value="PRE-MRNA-SPLICING FACTOR CWF18"/>
    <property type="match status" value="1"/>
</dbReference>
<dbReference type="EMBL" id="BKCP01007037">
    <property type="protein sequence ID" value="GER44583.1"/>
    <property type="molecule type" value="Genomic_DNA"/>
</dbReference>
<dbReference type="InterPro" id="IPR013169">
    <property type="entry name" value="mRNA_splic_Cwf18-like"/>
</dbReference>
<evidence type="ECO:0000313" key="4">
    <source>
        <dbReference type="Proteomes" id="UP000325081"/>
    </source>
</evidence>
<sequence length="339" mass="38506">MAGGEEESVEAAALARRERLRALKAAQELLNTPDENAEHGNNQQPQEQLEHEKDEDDNEDDNDQEKANVTVKFRNYLPHDKQLQEGKVAPPVLPKFEDPALAALPLEEKKKEDPFLNIAPKKPNWDLRRDVQKKLDKLERRTQKAMLVLTEQEANRRSREDRENAYSRWVLRFYEERRIRAIHRSVLIASSRVSSDGSTVVRYHAMLPGMRTALNDVVRVRALRMHERWAAARCTRASSGLPCAHPSACESYRALCMATARCAHVLHRGPLATVSQHPCNSVAAVAQLLGHRDSMLYVARAFFMRNCFRCGRRISTDLASRSVSHRGCPSSSANIMIKK</sequence>
<evidence type="ECO:0000256" key="1">
    <source>
        <dbReference type="SAM" id="Coils"/>
    </source>
</evidence>
<name>A0A5A7QGY4_STRAF</name>
<organism evidence="3 4">
    <name type="scientific">Striga asiatica</name>
    <name type="common">Asiatic witchweed</name>
    <name type="synonym">Buchnera asiatica</name>
    <dbReference type="NCBI Taxonomy" id="4170"/>
    <lineage>
        <taxon>Eukaryota</taxon>
        <taxon>Viridiplantae</taxon>
        <taxon>Streptophyta</taxon>
        <taxon>Embryophyta</taxon>
        <taxon>Tracheophyta</taxon>
        <taxon>Spermatophyta</taxon>
        <taxon>Magnoliopsida</taxon>
        <taxon>eudicotyledons</taxon>
        <taxon>Gunneridae</taxon>
        <taxon>Pentapetalae</taxon>
        <taxon>asterids</taxon>
        <taxon>lamiids</taxon>
        <taxon>Lamiales</taxon>
        <taxon>Orobanchaceae</taxon>
        <taxon>Buchnereae</taxon>
        <taxon>Striga</taxon>
    </lineage>
</organism>
<accession>A0A5A7QGY4</accession>
<dbReference type="Proteomes" id="UP000325081">
    <property type="component" value="Unassembled WGS sequence"/>
</dbReference>
<dbReference type="AlphaFoldDB" id="A0A5A7QGY4"/>
<feature type="coiled-coil region" evidence="1">
    <location>
        <begin position="128"/>
        <end position="155"/>
    </location>
</feature>
<protein>
    <submittedName>
        <fullName evidence="3">Coiled-coil domain-containing protein 12</fullName>
    </submittedName>
</protein>
<feature type="compositionally biased region" description="Acidic residues" evidence="2">
    <location>
        <begin position="53"/>
        <end position="63"/>
    </location>
</feature>
<reference evidence="4" key="1">
    <citation type="journal article" date="2019" name="Curr. Biol.">
        <title>Genome Sequence of Striga asiatica Provides Insight into the Evolution of Plant Parasitism.</title>
        <authorList>
            <person name="Yoshida S."/>
            <person name="Kim S."/>
            <person name="Wafula E.K."/>
            <person name="Tanskanen J."/>
            <person name="Kim Y.M."/>
            <person name="Honaas L."/>
            <person name="Yang Z."/>
            <person name="Spallek T."/>
            <person name="Conn C.E."/>
            <person name="Ichihashi Y."/>
            <person name="Cheong K."/>
            <person name="Cui S."/>
            <person name="Der J.P."/>
            <person name="Gundlach H."/>
            <person name="Jiao Y."/>
            <person name="Hori C."/>
            <person name="Ishida J.K."/>
            <person name="Kasahara H."/>
            <person name="Kiba T."/>
            <person name="Kim M.S."/>
            <person name="Koo N."/>
            <person name="Laohavisit A."/>
            <person name="Lee Y.H."/>
            <person name="Lumba S."/>
            <person name="McCourt P."/>
            <person name="Mortimer J.C."/>
            <person name="Mutuku J.M."/>
            <person name="Nomura T."/>
            <person name="Sasaki-Sekimoto Y."/>
            <person name="Seto Y."/>
            <person name="Wang Y."/>
            <person name="Wakatake T."/>
            <person name="Sakakibara H."/>
            <person name="Demura T."/>
            <person name="Yamaguchi S."/>
            <person name="Yoneyama K."/>
            <person name="Manabe R.I."/>
            <person name="Nelson D.C."/>
            <person name="Schulman A.H."/>
            <person name="Timko M.P."/>
            <person name="dePamphilis C.W."/>
            <person name="Choi D."/>
            <person name="Shirasu K."/>
        </authorList>
    </citation>
    <scope>NUCLEOTIDE SEQUENCE [LARGE SCALE GENOMIC DNA]</scope>
    <source>
        <strain evidence="4">cv. UVA1</strain>
    </source>
</reference>
<keyword evidence="1" id="KW-0175">Coiled coil</keyword>
<dbReference type="Pfam" id="PF08315">
    <property type="entry name" value="cwf18"/>
    <property type="match status" value="1"/>
</dbReference>
<evidence type="ECO:0000256" key="2">
    <source>
        <dbReference type="SAM" id="MobiDB-lite"/>
    </source>
</evidence>
<dbReference type="PANTHER" id="PTHR31551:SF1">
    <property type="entry name" value="COILED-COIL DOMAIN-CONTAINING PROTEIN 12"/>
    <property type="match status" value="1"/>
</dbReference>
<evidence type="ECO:0000313" key="3">
    <source>
        <dbReference type="EMBL" id="GER44583.1"/>
    </source>
</evidence>
<dbReference type="GO" id="GO:0005684">
    <property type="term" value="C:U2-type spliceosomal complex"/>
    <property type="evidence" value="ECO:0007669"/>
    <property type="project" value="TreeGrafter"/>
</dbReference>
<gene>
    <name evidence="3" type="ORF">STAS_21489</name>
</gene>